<name>A0A3N1H472_9PSEU</name>
<keyword evidence="2" id="KW-1185">Reference proteome</keyword>
<comment type="caution">
    <text evidence="1">The sequence shown here is derived from an EMBL/GenBank/DDBJ whole genome shotgun (WGS) entry which is preliminary data.</text>
</comment>
<reference evidence="1 2" key="1">
    <citation type="submission" date="2018-11" db="EMBL/GenBank/DDBJ databases">
        <title>Sequencing the genomes of 1000 actinobacteria strains.</title>
        <authorList>
            <person name="Klenk H.-P."/>
        </authorList>
    </citation>
    <scope>NUCLEOTIDE SEQUENCE [LARGE SCALE GENOMIC DNA]</scope>
    <source>
        <strain evidence="1 2">DSM 44231</strain>
    </source>
</reference>
<evidence type="ECO:0000313" key="1">
    <source>
        <dbReference type="EMBL" id="ROP37317.1"/>
    </source>
</evidence>
<dbReference type="RefSeq" id="WP_211348166.1">
    <property type="nucleotide sequence ID" value="NZ_RJKM01000001.1"/>
</dbReference>
<organism evidence="1 2">
    <name type="scientific">Saccharothrix texasensis</name>
    <dbReference type="NCBI Taxonomy" id="103734"/>
    <lineage>
        <taxon>Bacteria</taxon>
        <taxon>Bacillati</taxon>
        <taxon>Actinomycetota</taxon>
        <taxon>Actinomycetes</taxon>
        <taxon>Pseudonocardiales</taxon>
        <taxon>Pseudonocardiaceae</taxon>
        <taxon>Saccharothrix</taxon>
    </lineage>
</organism>
<evidence type="ECO:0000313" key="2">
    <source>
        <dbReference type="Proteomes" id="UP000268727"/>
    </source>
</evidence>
<protein>
    <submittedName>
        <fullName evidence="1">Uncharacterized protein</fullName>
    </submittedName>
</protein>
<accession>A0A3N1H472</accession>
<sequence length="54" mass="5984">MEIVGRTVRARVERDFYIDQSLAIAEVLNDRMTWTSLAADVPATGGTTLRTALM</sequence>
<dbReference type="EMBL" id="RJKM01000001">
    <property type="protein sequence ID" value="ROP37317.1"/>
    <property type="molecule type" value="Genomic_DNA"/>
</dbReference>
<gene>
    <name evidence="1" type="ORF">EDD40_2622</name>
</gene>
<dbReference type="Proteomes" id="UP000268727">
    <property type="component" value="Unassembled WGS sequence"/>
</dbReference>
<dbReference type="AlphaFoldDB" id="A0A3N1H472"/>
<proteinExistence type="predicted"/>